<dbReference type="InterPro" id="IPR001054">
    <property type="entry name" value="A/G_cyclase"/>
</dbReference>
<dbReference type="GO" id="GO:0004016">
    <property type="term" value="F:adenylate cyclase activity"/>
    <property type="evidence" value="ECO:0007669"/>
    <property type="project" value="UniProtKB-ARBA"/>
</dbReference>
<dbReference type="Proteomes" id="UP000189935">
    <property type="component" value="Chromosome I"/>
</dbReference>
<organism evidence="2 3">
    <name type="scientific">Bradyrhizobium lablabi</name>
    <dbReference type="NCBI Taxonomy" id="722472"/>
    <lineage>
        <taxon>Bacteria</taxon>
        <taxon>Pseudomonadati</taxon>
        <taxon>Pseudomonadota</taxon>
        <taxon>Alphaproteobacteria</taxon>
        <taxon>Hyphomicrobiales</taxon>
        <taxon>Nitrobacteraceae</taxon>
        <taxon>Bradyrhizobium</taxon>
    </lineage>
</organism>
<dbReference type="AlphaFoldDB" id="A0A1M6UME2"/>
<protein>
    <submittedName>
        <fullName evidence="2">Adenylate cyclase /adenylate/guanylate cyclase</fullName>
    </submittedName>
</protein>
<feature type="domain" description="Guanylate cyclase" evidence="1">
    <location>
        <begin position="214"/>
        <end position="346"/>
    </location>
</feature>
<dbReference type="GO" id="GO:0035556">
    <property type="term" value="P:intracellular signal transduction"/>
    <property type="evidence" value="ECO:0007669"/>
    <property type="project" value="InterPro"/>
</dbReference>
<dbReference type="PANTHER" id="PTHR43081">
    <property type="entry name" value="ADENYLATE CYCLASE, TERMINAL-DIFFERENTIATION SPECIFIC-RELATED"/>
    <property type="match status" value="1"/>
</dbReference>
<evidence type="ECO:0000313" key="3">
    <source>
        <dbReference type="Proteomes" id="UP000189935"/>
    </source>
</evidence>
<accession>A0A1M6UME2</accession>
<reference evidence="2 3" key="1">
    <citation type="submission" date="2016-11" db="EMBL/GenBank/DDBJ databases">
        <authorList>
            <person name="Jaros S."/>
            <person name="Januszkiewicz K."/>
            <person name="Wedrychowicz H."/>
        </authorList>
    </citation>
    <scope>NUCLEOTIDE SEQUENCE [LARGE SCALE GENOMIC DNA]</scope>
    <source>
        <strain evidence="2 3">GAS499</strain>
    </source>
</reference>
<dbReference type="Gene3D" id="3.30.70.1230">
    <property type="entry name" value="Nucleotide cyclase"/>
    <property type="match status" value="1"/>
</dbReference>
<dbReference type="Pfam" id="PF00211">
    <property type="entry name" value="Guanylate_cyc"/>
    <property type="match status" value="1"/>
</dbReference>
<name>A0A1M6UME2_9BRAD</name>
<dbReference type="PANTHER" id="PTHR43081:SF11">
    <property type="entry name" value="BLR2264 PROTEIN"/>
    <property type="match status" value="1"/>
</dbReference>
<proteinExistence type="predicted"/>
<dbReference type="CDD" id="cd07302">
    <property type="entry name" value="CHD"/>
    <property type="match status" value="1"/>
</dbReference>
<dbReference type="EMBL" id="LT670844">
    <property type="protein sequence ID" value="SHK70367.1"/>
    <property type="molecule type" value="Genomic_DNA"/>
</dbReference>
<dbReference type="PROSITE" id="PS50125">
    <property type="entry name" value="GUANYLATE_CYCLASE_2"/>
    <property type="match status" value="1"/>
</dbReference>
<gene>
    <name evidence="2" type="ORF">SAMN05444159_3964</name>
</gene>
<dbReference type="InterPro" id="IPR050697">
    <property type="entry name" value="Adenylyl/Guanylyl_Cyclase_3/4"/>
</dbReference>
<evidence type="ECO:0000259" key="1">
    <source>
        <dbReference type="PROSITE" id="PS50125"/>
    </source>
</evidence>
<dbReference type="InterPro" id="IPR029787">
    <property type="entry name" value="Nucleotide_cyclase"/>
</dbReference>
<dbReference type="SMART" id="SM00044">
    <property type="entry name" value="CYCc"/>
    <property type="match status" value="1"/>
</dbReference>
<evidence type="ECO:0000313" key="2">
    <source>
        <dbReference type="EMBL" id="SHK70367.1"/>
    </source>
</evidence>
<dbReference type="SUPFAM" id="SSF55073">
    <property type="entry name" value="Nucleotide cyclase"/>
    <property type="match status" value="1"/>
</dbReference>
<sequence>MLKAFARDETHPVIRWLMTDARRLTDPSEFLGSFALELRAAGVDVSRITTGVPILHPQIFSFSGLWQLGKGTSERLYRTDPGVAAVLSNSPIGIAYQGGGPVRCDLTAPPQEGEFAVLADLRREGLADYVVYSVPFADGSHKALSLATARRSGFDADELALFAAMIPAVAFNLEVQALRRTARTLLDTYVGAQSGGRVLEGQIRRGGGETIWAVIWLCDLRGFTNLSETLPRDALIDLLNCYFGPMCDAVAAEGGEILKFIGDAMLAIFPIEAEAAATCRAALTAAERAQVAVAEENRRREGLGQPRIEYGLALHIGDVLYGNIGSDTRLDFTVIGPAVNLTARIESMCRQLGRQLLLSSDFVKAGAIAAESLGAFSLKGVGAEQQIFAPIRAG</sequence>
<dbReference type="RefSeq" id="WP_079540597.1">
    <property type="nucleotide sequence ID" value="NZ_LT670844.1"/>
</dbReference>
<dbReference type="GO" id="GO:0006171">
    <property type="term" value="P:cAMP biosynthetic process"/>
    <property type="evidence" value="ECO:0007669"/>
    <property type="project" value="TreeGrafter"/>
</dbReference>
<dbReference type="OrthoDB" id="9789782at2"/>